<reference evidence="6 7" key="1">
    <citation type="submission" date="2019-02" db="EMBL/GenBank/DDBJ databases">
        <title>Prokaryotic population dynamics and viral predation in marine succession experiment using metagenomics: the confinement effect.</title>
        <authorList>
            <person name="Haro-Moreno J.M."/>
            <person name="Rodriguez-Valera F."/>
            <person name="Lopez-Perez M."/>
        </authorList>
    </citation>
    <scope>NUCLEOTIDE SEQUENCE [LARGE SCALE GENOMIC DNA]</scope>
    <source>
        <strain evidence="6">MED-G170</strain>
    </source>
</reference>
<evidence type="ECO:0000256" key="1">
    <source>
        <dbReference type="ARBA" id="ARBA00022679"/>
    </source>
</evidence>
<keyword evidence="1 3" id="KW-0808">Transferase</keyword>
<comment type="similarity">
    <text evidence="3">Belongs to the class I-like SAM-binding methyltransferase superfamily. Cx-SAM synthase family.</text>
</comment>
<comment type="caution">
    <text evidence="6">The sequence shown here is derived from an EMBL/GenBank/DDBJ whole genome shotgun (WGS) entry which is preliminary data.</text>
</comment>
<organism evidence="6 7">
    <name type="scientific">SAR92 clade bacterium</name>
    <dbReference type="NCBI Taxonomy" id="2315479"/>
    <lineage>
        <taxon>Bacteria</taxon>
        <taxon>Pseudomonadati</taxon>
        <taxon>Pseudomonadota</taxon>
        <taxon>Gammaproteobacteria</taxon>
        <taxon>Cellvibrionales</taxon>
        <taxon>Porticoccaceae</taxon>
        <taxon>SAR92 clade</taxon>
    </lineage>
</organism>
<keyword evidence="2 3" id="KW-0949">S-adenosyl-L-methionine</keyword>
<evidence type="ECO:0000313" key="7">
    <source>
        <dbReference type="Proteomes" id="UP000315889"/>
    </source>
</evidence>
<feature type="binding site" evidence="3 4">
    <location>
        <begin position="91"/>
        <end position="92"/>
    </location>
    <ligand>
        <name>S-adenosyl-L-methionine</name>
        <dbReference type="ChEBI" id="CHEBI:59789"/>
    </ligand>
</feature>
<dbReference type="NCBIfam" id="TIGR00740">
    <property type="entry name" value="carboxy-S-adenosyl-L-methionine synthase CmoA"/>
    <property type="match status" value="1"/>
</dbReference>
<feature type="binding site" evidence="3 4">
    <location>
        <position position="134"/>
    </location>
    <ligand>
        <name>S-adenosyl-L-methionine</name>
        <dbReference type="ChEBI" id="CHEBI:59789"/>
    </ligand>
</feature>
<dbReference type="Proteomes" id="UP000315889">
    <property type="component" value="Unassembled WGS sequence"/>
</dbReference>
<dbReference type="InterPro" id="IPR029063">
    <property type="entry name" value="SAM-dependent_MTases_sf"/>
</dbReference>
<comment type="function">
    <text evidence="3">Catalyzes the conversion of S-adenosyl-L-methionine (SAM) to carboxy-S-adenosyl-L-methionine (Cx-SAM).</text>
</comment>
<dbReference type="PIRSF" id="PIRSF006325">
    <property type="entry name" value="MeTrfase_bac"/>
    <property type="match status" value="1"/>
</dbReference>
<feature type="binding site" evidence="3 4">
    <location>
        <begin position="66"/>
        <end position="68"/>
    </location>
    <ligand>
        <name>S-adenosyl-L-methionine</name>
        <dbReference type="ChEBI" id="CHEBI:59789"/>
    </ligand>
</feature>
<dbReference type="InterPro" id="IPR041698">
    <property type="entry name" value="Methyltransf_25"/>
</dbReference>
<comment type="subunit">
    <text evidence="3">Homodimer.</text>
</comment>
<dbReference type="InterPro" id="IPR005271">
    <property type="entry name" value="CmoA"/>
</dbReference>
<evidence type="ECO:0000256" key="4">
    <source>
        <dbReference type="PIRSR" id="PIRSR006325-1"/>
    </source>
</evidence>
<dbReference type="HAMAP" id="MF_01589">
    <property type="entry name" value="Cx_SAM_synthase"/>
    <property type="match status" value="1"/>
</dbReference>
<dbReference type="PANTHER" id="PTHR43861">
    <property type="entry name" value="TRANS-ACONITATE 2-METHYLTRANSFERASE-RELATED"/>
    <property type="match status" value="1"/>
</dbReference>
<dbReference type="EC" id="2.1.3.-" evidence="3"/>
<feature type="binding site" evidence="3">
    <location>
        <position position="201"/>
    </location>
    <ligand>
        <name>S-adenosyl-L-methionine</name>
        <dbReference type="ChEBI" id="CHEBI:59789"/>
    </ligand>
</feature>
<evidence type="ECO:0000256" key="3">
    <source>
        <dbReference type="HAMAP-Rule" id="MF_01589"/>
    </source>
</evidence>
<dbReference type="NCBIfam" id="NF011995">
    <property type="entry name" value="PRK15451.1"/>
    <property type="match status" value="1"/>
</dbReference>
<comment type="catalytic activity">
    <reaction evidence="3">
        <text>prephenate + S-adenosyl-L-methionine = carboxy-S-adenosyl-L-methionine + 3-phenylpyruvate + H2O</text>
        <dbReference type="Rhea" id="RHEA:51692"/>
        <dbReference type="ChEBI" id="CHEBI:15377"/>
        <dbReference type="ChEBI" id="CHEBI:18005"/>
        <dbReference type="ChEBI" id="CHEBI:29934"/>
        <dbReference type="ChEBI" id="CHEBI:59789"/>
        <dbReference type="ChEBI" id="CHEBI:134278"/>
    </reaction>
</comment>
<dbReference type="PANTHER" id="PTHR43861:SF2">
    <property type="entry name" value="CARBOXY-S-ADENOSYL-L-METHIONINE SYNTHASE"/>
    <property type="match status" value="1"/>
</dbReference>
<name>A0A520MDJ5_9GAMM</name>
<sequence length="244" mass="27333">MIHSKSDNLFAHPIGRVPNFIFDQAVVDVFPDMISRSVPGYETILAHCGELASRYVRPNSNCYDLGCSLGASTLAMRSRIEDRNASIIAVDNSEAMLKKCASILELAPSKVSTKLVDRDICETTIDNASMVVMNFTLQFIPMERRAALIEKIYAGLNPGGCLVISEKLRFEPDSLDRLLSDLHHQFKRAQGYSELEISQKRDSIENVLIPETLDKHIKRLRACGFQSASPWFQCFNFCSLVAIK</sequence>
<dbReference type="GO" id="GO:0002098">
    <property type="term" value="P:tRNA wobble uridine modification"/>
    <property type="evidence" value="ECO:0007669"/>
    <property type="project" value="InterPro"/>
</dbReference>
<evidence type="ECO:0000313" key="6">
    <source>
        <dbReference type="EMBL" id="RZO19279.1"/>
    </source>
</evidence>
<evidence type="ECO:0000256" key="2">
    <source>
        <dbReference type="ARBA" id="ARBA00022691"/>
    </source>
</evidence>
<dbReference type="EMBL" id="SHBP01000014">
    <property type="protein sequence ID" value="RZO19279.1"/>
    <property type="molecule type" value="Genomic_DNA"/>
</dbReference>
<feature type="domain" description="Methyltransferase" evidence="5">
    <location>
        <begin position="64"/>
        <end position="160"/>
    </location>
</feature>
<dbReference type="Pfam" id="PF13649">
    <property type="entry name" value="Methyltransf_25"/>
    <property type="match status" value="1"/>
</dbReference>
<feature type="binding site" evidence="3 4">
    <location>
        <position position="41"/>
    </location>
    <ligand>
        <name>S-adenosyl-L-methionine</name>
        <dbReference type="ChEBI" id="CHEBI:59789"/>
    </ligand>
</feature>
<proteinExistence type="inferred from homology"/>
<accession>A0A520MDJ5</accession>
<dbReference type="SUPFAM" id="SSF53335">
    <property type="entry name" value="S-adenosyl-L-methionine-dependent methyltransferases"/>
    <property type="match status" value="1"/>
</dbReference>
<dbReference type="AlphaFoldDB" id="A0A520MDJ5"/>
<evidence type="ECO:0000259" key="5">
    <source>
        <dbReference type="Pfam" id="PF13649"/>
    </source>
</evidence>
<gene>
    <name evidence="3 6" type="primary">cmoA</name>
    <name evidence="6" type="ORF">EVB03_08350</name>
</gene>
<dbReference type="Gene3D" id="3.40.50.150">
    <property type="entry name" value="Vaccinia Virus protein VP39"/>
    <property type="match status" value="1"/>
</dbReference>
<dbReference type="GO" id="GO:1904047">
    <property type="term" value="F:S-adenosyl-L-methionine binding"/>
    <property type="evidence" value="ECO:0007669"/>
    <property type="project" value="UniProtKB-UniRule"/>
</dbReference>
<dbReference type="CDD" id="cd02440">
    <property type="entry name" value="AdoMet_MTases"/>
    <property type="match status" value="1"/>
</dbReference>
<dbReference type="GO" id="GO:0016743">
    <property type="term" value="F:carboxyl- or carbamoyltransferase activity"/>
    <property type="evidence" value="ECO:0007669"/>
    <property type="project" value="UniProtKB-UniRule"/>
</dbReference>
<protein>
    <recommendedName>
        <fullName evidence="3">Carboxy-S-adenosyl-L-methionine synthase</fullName>
        <shortName evidence="3">Cx-SAM synthase</shortName>
        <ecNumber evidence="3">2.1.3.-</ecNumber>
    </recommendedName>
</protein>
<feature type="binding site" evidence="3 4">
    <location>
        <begin position="119"/>
        <end position="120"/>
    </location>
    <ligand>
        <name>S-adenosyl-L-methionine</name>
        <dbReference type="ChEBI" id="CHEBI:59789"/>
    </ligand>
</feature>